<feature type="transmembrane region" description="Helical" evidence="3">
    <location>
        <begin position="133"/>
        <end position="151"/>
    </location>
</feature>
<dbReference type="InterPro" id="IPR052734">
    <property type="entry name" value="Nod_factor_acetyltransferase"/>
</dbReference>
<feature type="transmembrane region" description="Helical" evidence="3">
    <location>
        <begin position="258"/>
        <end position="279"/>
    </location>
</feature>
<reference evidence="5 6" key="1">
    <citation type="journal article" date="2018" name="Front. Microbiol.">
        <title>Description and Comparative Genomics of Macrococcus caseolyticus subsp. hominis subsp. nov., Macrococcus goetzii sp. nov., Macrococcus epidermidis sp. nov., and Macrococcus bohemicus sp. nov., Novel Macrococci From Human Clinical Material With Virulence Potential and Suspected Uptake of Foreign DNA by Natural Transformation.</title>
        <authorList>
            <person name="Maslanova I."/>
            <person name="Wertheimer Z."/>
            <person name="Sedlacek I."/>
            <person name="Svec P."/>
            <person name="Indrakova A."/>
            <person name="Kovarovic V."/>
            <person name="Schumann P."/>
            <person name="Sproer C."/>
            <person name="Kralova S."/>
            <person name="Sedo O."/>
            <person name="Kristofova L."/>
            <person name="Vrbovska V."/>
            <person name="Fuzik T."/>
            <person name="Petras P."/>
            <person name="Zdrahal Z."/>
            <person name="Ruzickova V."/>
            <person name="Doskar J."/>
            <person name="Pantucek R."/>
        </authorList>
    </citation>
    <scope>NUCLEOTIDE SEQUENCE [LARGE SCALE GENOMIC DNA]</scope>
    <source>
        <strain evidence="5 6">CCM 4927</strain>
    </source>
</reference>
<dbReference type="PANTHER" id="PTHR37312">
    <property type="entry name" value="MEMBRANE-BOUND ACYLTRANSFERASE YKRP-RELATED"/>
    <property type="match status" value="1"/>
</dbReference>
<dbReference type="EMBL" id="MJBI02000001">
    <property type="protein sequence ID" value="RAI83085.1"/>
    <property type="molecule type" value="Genomic_DNA"/>
</dbReference>
<feature type="transmembrane region" description="Helical" evidence="3">
    <location>
        <begin position="186"/>
        <end position="204"/>
    </location>
</feature>
<evidence type="ECO:0000256" key="3">
    <source>
        <dbReference type="SAM" id="Phobius"/>
    </source>
</evidence>
<feature type="transmembrane region" description="Helical" evidence="3">
    <location>
        <begin position="75"/>
        <end position="93"/>
    </location>
</feature>
<dbReference type="Proteomes" id="UP000229523">
    <property type="component" value="Unassembled WGS sequence"/>
</dbReference>
<feature type="transmembrane region" description="Helical" evidence="3">
    <location>
        <begin position="234"/>
        <end position="251"/>
    </location>
</feature>
<keyword evidence="3" id="KW-0812">Transmembrane</keyword>
<keyword evidence="5" id="KW-0808">Transferase</keyword>
<evidence type="ECO:0000256" key="2">
    <source>
        <dbReference type="ARBA" id="ARBA00007400"/>
    </source>
</evidence>
<protein>
    <submittedName>
        <fullName evidence="5">Acyltransferase</fullName>
    </submittedName>
</protein>
<name>A0A2G5NPG7_9STAP</name>
<feature type="transmembrane region" description="Helical" evidence="3">
    <location>
        <begin position="291"/>
        <end position="310"/>
    </location>
</feature>
<comment type="similarity">
    <text evidence="2">Belongs to the acyltransferase 3 family.</text>
</comment>
<gene>
    <name evidence="5" type="ORF">BFS35_005180</name>
</gene>
<dbReference type="RefSeq" id="WP_099580588.1">
    <property type="nucleotide sequence ID" value="NZ_MJBI02000001.1"/>
</dbReference>
<keyword evidence="6" id="KW-1185">Reference proteome</keyword>
<feature type="transmembrane region" description="Helical" evidence="3">
    <location>
        <begin position="108"/>
        <end position="126"/>
    </location>
</feature>
<comment type="caution">
    <text evidence="5">The sequence shown here is derived from an EMBL/GenBank/DDBJ whole genome shotgun (WGS) entry which is preliminary data.</text>
</comment>
<feature type="transmembrane region" description="Helical" evidence="3">
    <location>
        <begin position="12"/>
        <end position="30"/>
    </location>
</feature>
<evidence type="ECO:0000259" key="4">
    <source>
        <dbReference type="Pfam" id="PF01757"/>
    </source>
</evidence>
<feature type="transmembrane region" description="Helical" evidence="3">
    <location>
        <begin position="42"/>
        <end position="63"/>
    </location>
</feature>
<dbReference type="Pfam" id="PF01757">
    <property type="entry name" value="Acyl_transf_3"/>
    <property type="match status" value="1"/>
</dbReference>
<feature type="domain" description="Acyltransferase 3" evidence="4">
    <location>
        <begin position="7"/>
        <end position="307"/>
    </location>
</feature>
<keyword evidence="5" id="KW-0012">Acyltransferase</keyword>
<evidence type="ECO:0000313" key="5">
    <source>
        <dbReference type="EMBL" id="RAI83085.1"/>
    </source>
</evidence>
<evidence type="ECO:0000313" key="6">
    <source>
        <dbReference type="Proteomes" id="UP000229523"/>
    </source>
</evidence>
<organism evidence="5 6">
    <name type="scientific">Macrococcoides goetzii</name>
    <dbReference type="NCBI Taxonomy" id="1891097"/>
    <lineage>
        <taxon>Bacteria</taxon>
        <taxon>Bacillati</taxon>
        <taxon>Bacillota</taxon>
        <taxon>Bacilli</taxon>
        <taxon>Bacillales</taxon>
        <taxon>Staphylococcaceae</taxon>
        <taxon>Macrococcoides</taxon>
    </lineage>
</organism>
<dbReference type="AlphaFoldDB" id="A0A2G5NPG7"/>
<feature type="transmembrane region" description="Helical" evidence="3">
    <location>
        <begin position="157"/>
        <end position="174"/>
    </location>
</feature>
<dbReference type="GO" id="GO:0016747">
    <property type="term" value="F:acyltransferase activity, transferring groups other than amino-acyl groups"/>
    <property type="evidence" value="ECO:0007669"/>
    <property type="project" value="InterPro"/>
</dbReference>
<comment type="subcellular location">
    <subcellularLocation>
        <location evidence="1">Membrane</location>
    </subcellularLocation>
</comment>
<proteinExistence type="inferred from homology"/>
<keyword evidence="3" id="KW-1133">Transmembrane helix</keyword>
<sequence>MNKEKDHYFDNARFLLIVLVVFGHLLRSFINESHFLQALYMFIYSFHMPAFVLISGYFAKGIHKPGYIKKVTKKLLLPYIIFQSFYAFYYYFIDDVNTVDLNPFDPQWAMWFLLSLFSWQVMLFIVKDINPWVTLIVSFIIGIIVGYLPFINNTLSLSRTFVFFPLFLIGYYAQPEQFKYIRNKKYIPVSIFMLTIVFIFYMLTDFNFEWLFGSKPYVKLEHEASDLYSGIKRAIIYVIILISTASFLNVVPNRKLPLTYIGSRTMFIYLLHGMFIGLFRANNWGKYFNDHVASILIFMILVTIFLVYTLSMNATKKITSPVVEIKKPH</sequence>
<keyword evidence="3" id="KW-0472">Membrane</keyword>
<dbReference type="InterPro" id="IPR002656">
    <property type="entry name" value="Acyl_transf_3_dom"/>
</dbReference>
<evidence type="ECO:0000256" key="1">
    <source>
        <dbReference type="ARBA" id="ARBA00004370"/>
    </source>
</evidence>
<accession>A0A2G5NPG7</accession>
<dbReference type="PANTHER" id="PTHR37312:SF1">
    <property type="entry name" value="MEMBRANE-BOUND ACYLTRANSFERASE YKRP-RELATED"/>
    <property type="match status" value="1"/>
</dbReference>